<feature type="domain" description="LysR substrate-binding" evidence="1">
    <location>
        <begin position="2"/>
        <end position="110"/>
    </location>
</feature>
<dbReference type="EMBL" id="LCYC01000048">
    <property type="protein sequence ID" value="KWV73428.1"/>
    <property type="molecule type" value="Genomic_DNA"/>
</dbReference>
<name>A0A109KQA8_PSEFL</name>
<dbReference type="Gene3D" id="3.40.190.290">
    <property type="match status" value="1"/>
</dbReference>
<dbReference type="PATRIC" id="fig|294.195.peg.3792"/>
<organism evidence="2 3">
    <name type="scientific">Pseudomonas fluorescens</name>
    <dbReference type="NCBI Taxonomy" id="294"/>
    <lineage>
        <taxon>Bacteria</taxon>
        <taxon>Pseudomonadati</taxon>
        <taxon>Pseudomonadota</taxon>
        <taxon>Gammaproteobacteria</taxon>
        <taxon>Pseudomonadales</taxon>
        <taxon>Pseudomonadaceae</taxon>
        <taxon>Pseudomonas</taxon>
    </lineage>
</organism>
<dbReference type="Proteomes" id="UP000063434">
    <property type="component" value="Unassembled WGS sequence"/>
</dbReference>
<evidence type="ECO:0000313" key="3">
    <source>
        <dbReference type="Proteomes" id="UP000063434"/>
    </source>
</evidence>
<evidence type="ECO:0000313" key="2">
    <source>
        <dbReference type="EMBL" id="KWV73428.1"/>
    </source>
</evidence>
<evidence type="ECO:0000259" key="1">
    <source>
        <dbReference type="Pfam" id="PF03466"/>
    </source>
</evidence>
<dbReference type="InterPro" id="IPR005119">
    <property type="entry name" value="LysR_subst-bd"/>
</dbReference>
<comment type="caution">
    <text evidence="2">The sequence shown here is derived from an EMBL/GenBank/DDBJ whole genome shotgun (WGS) entry which is preliminary data.</text>
</comment>
<protein>
    <submittedName>
        <fullName evidence="2">LysR substrate binding domain protein</fullName>
    </submittedName>
</protein>
<gene>
    <name evidence="2" type="ORF">PFL603g_03538</name>
</gene>
<dbReference type="SUPFAM" id="SSF53850">
    <property type="entry name" value="Periplasmic binding protein-like II"/>
    <property type="match status" value="1"/>
</dbReference>
<dbReference type="Pfam" id="PF03466">
    <property type="entry name" value="LysR_substrate"/>
    <property type="match status" value="1"/>
</dbReference>
<sequence length="118" mass="13219">MLSQRARQHPDALRQYEVVNHRYAIHRDKADFVNHDSQSASASQVEVVAILILTGRFLGFLPEHYAAPLVREGRLRALCPEQIHLSTAFNLILRHNAPRSPMVKAFATALGVDLKTPA</sequence>
<dbReference type="AlphaFoldDB" id="A0A109KQA8"/>
<proteinExistence type="predicted"/>
<reference evidence="2 3" key="1">
    <citation type="submission" date="2015-05" db="EMBL/GenBank/DDBJ databases">
        <title>A genomic and transcriptomic approach to investigate the blue pigment phenotype in Pseudomonas fluorescens.</title>
        <authorList>
            <person name="Andreani N.A."/>
            <person name="Cardazzo B."/>
        </authorList>
    </citation>
    <scope>NUCLEOTIDE SEQUENCE [LARGE SCALE GENOMIC DNA]</scope>
    <source>
        <strain evidence="2 3">Ps_40</strain>
    </source>
</reference>
<accession>A0A109KQA8</accession>